<proteinExistence type="predicted"/>
<feature type="transmembrane region" description="Helical" evidence="1">
    <location>
        <begin position="21"/>
        <end position="39"/>
    </location>
</feature>
<keyword evidence="3" id="KW-1185">Reference proteome</keyword>
<dbReference type="RefSeq" id="WP_133263186.1">
    <property type="nucleotide sequence ID" value="NZ_SJCY01000009.1"/>
</dbReference>
<gene>
    <name evidence="2" type="ORF">EZJ43_13215</name>
</gene>
<keyword evidence="1" id="KW-0472">Membrane</keyword>
<dbReference type="Proteomes" id="UP000295668">
    <property type="component" value="Unassembled WGS sequence"/>
</dbReference>
<protein>
    <submittedName>
        <fullName evidence="2">Uncharacterized protein</fullName>
    </submittedName>
</protein>
<evidence type="ECO:0000313" key="3">
    <source>
        <dbReference type="Proteomes" id="UP000295668"/>
    </source>
</evidence>
<dbReference type="AlphaFoldDB" id="A0A4R5MJK5"/>
<comment type="caution">
    <text evidence="2">The sequence shown here is derived from an EMBL/GenBank/DDBJ whole genome shotgun (WGS) entry which is preliminary data.</text>
</comment>
<dbReference type="EMBL" id="SJCY01000009">
    <property type="protein sequence ID" value="TDG35576.1"/>
    <property type="molecule type" value="Genomic_DNA"/>
</dbReference>
<evidence type="ECO:0000256" key="1">
    <source>
        <dbReference type="SAM" id="Phobius"/>
    </source>
</evidence>
<organism evidence="2 3">
    <name type="scientific">Pedobacter changchengzhani</name>
    <dbReference type="NCBI Taxonomy" id="2529274"/>
    <lineage>
        <taxon>Bacteria</taxon>
        <taxon>Pseudomonadati</taxon>
        <taxon>Bacteroidota</taxon>
        <taxon>Sphingobacteriia</taxon>
        <taxon>Sphingobacteriales</taxon>
        <taxon>Sphingobacteriaceae</taxon>
        <taxon>Pedobacter</taxon>
    </lineage>
</organism>
<evidence type="ECO:0000313" key="2">
    <source>
        <dbReference type="EMBL" id="TDG35576.1"/>
    </source>
</evidence>
<feature type="transmembrane region" description="Helical" evidence="1">
    <location>
        <begin position="51"/>
        <end position="70"/>
    </location>
</feature>
<sequence length="152" mass="17611">MKLQFYTKKKDKLYSLKINKTFSIISLIFFTLLGIYFIVNNSKLDGEIPFFLFTIIPIVLNLIALGRKVIINEKDKTIEFSIFGLFDKQIYTINDFERFIITKHTSNFINSGTSLSMEFKKNDKLANISLSGAKNSKLIEPLMNETKTLMFK</sequence>
<accession>A0A4R5MJK5</accession>
<name>A0A4R5MJK5_9SPHI</name>
<keyword evidence="1" id="KW-0812">Transmembrane</keyword>
<keyword evidence="1" id="KW-1133">Transmembrane helix</keyword>
<reference evidence="2 3" key="1">
    <citation type="submission" date="2019-02" db="EMBL/GenBank/DDBJ databases">
        <title>Pedobacter sp. nov., a novel speices isolated from soil of pinguins habitat in Antarcitica.</title>
        <authorList>
            <person name="He R.-H."/>
        </authorList>
    </citation>
    <scope>NUCLEOTIDE SEQUENCE [LARGE SCALE GENOMIC DNA]</scope>
    <source>
        <strain evidence="2 3">E01020</strain>
    </source>
</reference>
<dbReference type="OrthoDB" id="667067at2"/>